<evidence type="ECO:0000313" key="1">
    <source>
        <dbReference type="EMBL" id="KAG0290226.1"/>
    </source>
</evidence>
<comment type="caution">
    <text evidence="1">The sequence shown here is derived from an EMBL/GenBank/DDBJ whole genome shotgun (WGS) entry which is preliminary data.</text>
</comment>
<organism evidence="1 2">
    <name type="scientific">Linnemannia gamsii</name>
    <dbReference type="NCBI Taxonomy" id="64522"/>
    <lineage>
        <taxon>Eukaryota</taxon>
        <taxon>Fungi</taxon>
        <taxon>Fungi incertae sedis</taxon>
        <taxon>Mucoromycota</taxon>
        <taxon>Mortierellomycotina</taxon>
        <taxon>Mortierellomycetes</taxon>
        <taxon>Mortierellales</taxon>
        <taxon>Mortierellaceae</taxon>
        <taxon>Linnemannia</taxon>
    </lineage>
</organism>
<name>A0ABQ7K3L4_9FUNG</name>
<dbReference type="EMBL" id="JAAAIM010000304">
    <property type="protein sequence ID" value="KAG0290226.1"/>
    <property type="molecule type" value="Genomic_DNA"/>
</dbReference>
<reference evidence="1 2" key="1">
    <citation type="journal article" date="2020" name="Fungal Divers.">
        <title>Resolving the Mortierellaceae phylogeny through synthesis of multi-gene phylogenetics and phylogenomics.</title>
        <authorList>
            <person name="Vandepol N."/>
            <person name="Liber J."/>
            <person name="Desiro A."/>
            <person name="Na H."/>
            <person name="Kennedy M."/>
            <person name="Barry K."/>
            <person name="Grigoriev I.V."/>
            <person name="Miller A.N."/>
            <person name="O'Donnell K."/>
            <person name="Stajich J.E."/>
            <person name="Bonito G."/>
        </authorList>
    </citation>
    <scope>NUCLEOTIDE SEQUENCE [LARGE SCALE GENOMIC DNA]</scope>
    <source>
        <strain evidence="1 2">AD045</strain>
    </source>
</reference>
<evidence type="ECO:0000313" key="2">
    <source>
        <dbReference type="Proteomes" id="UP001194696"/>
    </source>
</evidence>
<evidence type="ECO:0008006" key="3">
    <source>
        <dbReference type="Google" id="ProtNLM"/>
    </source>
</evidence>
<keyword evidence="2" id="KW-1185">Reference proteome</keyword>
<accession>A0ABQ7K3L4</accession>
<sequence length="447" mass="51247">MSAIDNHRKDYQRLFADTSYATLATSGTGIDLLAHLPLEFLQSILQTIAHQDEVSTLATLLRVNKYIASITFPYLYHEPFQKSFHQWNSNEADAMDTKDCLLRMLLTHYGTGTLIDEDIPKVVSLHFNLAAYRGTVTIATNSRPLDYAAHIRHLGLQDWAFSEPRFQLKLYPPEVQEYFNGPEFTALYPYDIFVLGYERPIFQRTIRLLCLRMLLHREATWMLASPILEQLQTLVIPASDVFDFHPAEEIRATEGWIARAQARKDKAMGSLLQFVKCHTQLFIGQLRIVTCHPSFIWKGTHQTCPAEIQFQLLHRLCESRQFLQRCRAATHLRLTSLGKDTFKWAVEEKRTVKDSMGNNTLITKEGSSPPLSLQYDDRPTCLQHGLVALEEVWIRGFINASTDEVDEIAIAFSQTLRKFKVSISKDQQDIPPAFHFGRGWVDMTVLA</sequence>
<proteinExistence type="predicted"/>
<gene>
    <name evidence="1" type="ORF">BGZ96_006315</name>
</gene>
<dbReference type="Proteomes" id="UP001194696">
    <property type="component" value="Unassembled WGS sequence"/>
</dbReference>
<protein>
    <recommendedName>
        <fullName evidence="3">F-box domain-containing protein</fullName>
    </recommendedName>
</protein>